<evidence type="ECO:0000256" key="1">
    <source>
        <dbReference type="SAM" id="MobiDB-lite"/>
    </source>
</evidence>
<comment type="caution">
    <text evidence="2">The sequence shown here is derived from an EMBL/GenBank/DDBJ whole genome shotgun (WGS) entry which is preliminary data.</text>
</comment>
<feature type="compositionally biased region" description="Basic and acidic residues" evidence="1">
    <location>
        <begin position="145"/>
        <end position="175"/>
    </location>
</feature>
<organism evidence="2 3">
    <name type="scientific">Eumeta variegata</name>
    <name type="common">Bagworm moth</name>
    <name type="synonym">Eumeta japonica</name>
    <dbReference type="NCBI Taxonomy" id="151549"/>
    <lineage>
        <taxon>Eukaryota</taxon>
        <taxon>Metazoa</taxon>
        <taxon>Ecdysozoa</taxon>
        <taxon>Arthropoda</taxon>
        <taxon>Hexapoda</taxon>
        <taxon>Insecta</taxon>
        <taxon>Pterygota</taxon>
        <taxon>Neoptera</taxon>
        <taxon>Endopterygota</taxon>
        <taxon>Lepidoptera</taxon>
        <taxon>Glossata</taxon>
        <taxon>Ditrysia</taxon>
        <taxon>Tineoidea</taxon>
        <taxon>Psychidae</taxon>
        <taxon>Oiketicinae</taxon>
        <taxon>Eumeta</taxon>
    </lineage>
</organism>
<sequence>MINSSSSSSSSSSSDSDEPKKKNVPPIEIKDLDNPNPAVSIRLSMRKQESMKNDDEVPPPPPQLKQKQPSPVPQPPAGGKWTVVQEGMRNKDGEKDADDTIIQQWNTVQPVISESEKKLLEQLKGKLKNKSKDEQQSRGTTSQKVENEKEKENRDRDKDRDRSERTDRREREVSTRDVSQSRTYVTLAAGVIAIDAMIVHVPAHYADVLVHLYDRRRRSSRSRSLSTGRAGTSSRVEKPVVRQAEFRPRVPEKDKEKEKKSSETKDKKDKSKPKTSSTTTASTTNAAAAGKKLPFIGKMPVFKKQAGGTAGEPNDKRPDELQAQQAGGAYMYSVDGAATSFGRPLAPTAAQIQMAMMEDAFGNAPPFHSDAGMMVDYDDLMPDPVQFVNIMGQAPPPPPPQNPDDDKDMLPPGIDVEESEECVPKPITEGPPPGKGPLPKDLEDALNIIFPGEKKPGEDNDNEEEEFGTTKSKLYLLNNYKYIHNELDRRAFDLRKYLPVGPNLTVDQIHGV</sequence>
<evidence type="ECO:0000313" key="2">
    <source>
        <dbReference type="EMBL" id="GBP09706.1"/>
    </source>
</evidence>
<feature type="region of interest" description="Disordered" evidence="1">
    <location>
        <begin position="1"/>
        <end position="102"/>
    </location>
</feature>
<keyword evidence="3" id="KW-1185">Reference proteome</keyword>
<feature type="compositionally biased region" description="Basic and acidic residues" evidence="1">
    <location>
        <begin position="46"/>
        <end position="55"/>
    </location>
</feature>
<dbReference type="Proteomes" id="UP000299102">
    <property type="component" value="Unassembled WGS sequence"/>
</dbReference>
<feature type="compositionally biased region" description="Basic and acidic residues" evidence="1">
    <location>
        <begin position="123"/>
        <end position="136"/>
    </location>
</feature>
<feature type="region of interest" description="Disordered" evidence="1">
    <location>
        <begin position="123"/>
        <end position="180"/>
    </location>
</feature>
<protein>
    <submittedName>
        <fullName evidence="2">Zinc finger matrin-type protein CG9776</fullName>
    </submittedName>
</protein>
<feature type="compositionally biased region" description="Basic and acidic residues" evidence="1">
    <location>
        <begin position="235"/>
        <end position="269"/>
    </location>
</feature>
<reference evidence="2 3" key="1">
    <citation type="journal article" date="2019" name="Commun. Biol.">
        <title>The bagworm genome reveals a unique fibroin gene that provides high tensile strength.</title>
        <authorList>
            <person name="Kono N."/>
            <person name="Nakamura H."/>
            <person name="Ohtoshi R."/>
            <person name="Tomita M."/>
            <person name="Numata K."/>
            <person name="Arakawa K."/>
        </authorList>
    </citation>
    <scope>NUCLEOTIDE SEQUENCE [LARGE SCALE GENOMIC DNA]</scope>
</reference>
<feature type="region of interest" description="Disordered" evidence="1">
    <location>
        <begin position="392"/>
        <end position="442"/>
    </location>
</feature>
<accession>A0A4C1T690</accession>
<dbReference type="AlphaFoldDB" id="A0A4C1T690"/>
<evidence type="ECO:0000313" key="3">
    <source>
        <dbReference type="Proteomes" id="UP000299102"/>
    </source>
</evidence>
<feature type="region of interest" description="Disordered" evidence="1">
    <location>
        <begin position="216"/>
        <end position="285"/>
    </location>
</feature>
<feature type="compositionally biased region" description="Low complexity" evidence="1">
    <location>
        <begin position="222"/>
        <end position="234"/>
    </location>
</feature>
<gene>
    <name evidence="2" type="ORF">EVAR_71779_1</name>
</gene>
<name>A0A4C1T690_EUMVA</name>
<dbReference type="STRING" id="151549.A0A4C1T690"/>
<feature type="compositionally biased region" description="Low complexity" evidence="1">
    <location>
        <begin position="274"/>
        <end position="285"/>
    </location>
</feature>
<proteinExistence type="predicted"/>
<dbReference type="EMBL" id="BGZK01008758">
    <property type="protein sequence ID" value="GBP09706.1"/>
    <property type="molecule type" value="Genomic_DNA"/>
</dbReference>
<dbReference type="OrthoDB" id="10072641at2759"/>
<feature type="compositionally biased region" description="Low complexity" evidence="1">
    <location>
        <begin position="1"/>
        <end position="14"/>
    </location>
</feature>